<dbReference type="NCBIfam" id="NF040785">
    <property type="entry name" value="CD3324_fam"/>
    <property type="match status" value="1"/>
</dbReference>
<dbReference type="PANTHER" id="PTHR37812:SF1">
    <property type="entry name" value="MU-LIKE PROPHAGE FLUMU PROTEIN C"/>
    <property type="match status" value="1"/>
</dbReference>
<sequence>MGYIKASDILPREVIEVIQSYIDGEYIYIPRLESNKKSWGENTNTKKEIRNRNNQIYFENKSGKSIKELSKKYYLSEKSIQRVVTELKKKEKIQAES</sequence>
<protein>
    <submittedName>
        <fullName evidence="2">Mor transcription activator family protein</fullName>
    </submittedName>
</protein>
<evidence type="ECO:0000313" key="3">
    <source>
        <dbReference type="Proteomes" id="UP000184526"/>
    </source>
</evidence>
<accession>A0A1M5Y5C0</accession>
<dbReference type="Pfam" id="PF08765">
    <property type="entry name" value="Mor"/>
    <property type="match status" value="1"/>
</dbReference>
<dbReference type="InterPro" id="IPR049739">
    <property type="entry name" value="YraL-like"/>
</dbReference>
<dbReference type="OrthoDB" id="9800398at2"/>
<dbReference type="PANTHER" id="PTHR37812">
    <property type="entry name" value="MU-LIKE PROPHAGE FLUMU PROTEIN C"/>
    <property type="match status" value="1"/>
</dbReference>
<reference evidence="2 3" key="1">
    <citation type="submission" date="2016-11" db="EMBL/GenBank/DDBJ databases">
        <authorList>
            <person name="Jaros S."/>
            <person name="Januszkiewicz K."/>
            <person name="Wedrychowicz H."/>
        </authorList>
    </citation>
    <scope>NUCLEOTIDE SEQUENCE [LARGE SCALE GENOMIC DNA]</scope>
    <source>
        <strain evidence="2 3">DSM 3089</strain>
    </source>
</reference>
<dbReference type="EMBL" id="FQXP01000011">
    <property type="protein sequence ID" value="SHI07182.1"/>
    <property type="molecule type" value="Genomic_DNA"/>
</dbReference>
<dbReference type="Proteomes" id="UP000184526">
    <property type="component" value="Unassembled WGS sequence"/>
</dbReference>
<dbReference type="InterPro" id="IPR009057">
    <property type="entry name" value="Homeodomain-like_sf"/>
</dbReference>
<organism evidence="2 3">
    <name type="scientific">Clostridium collagenovorans DSM 3089</name>
    <dbReference type="NCBI Taxonomy" id="1121306"/>
    <lineage>
        <taxon>Bacteria</taxon>
        <taxon>Bacillati</taxon>
        <taxon>Bacillota</taxon>
        <taxon>Clostridia</taxon>
        <taxon>Eubacteriales</taxon>
        <taxon>Clostridiaceae</taxon>
        <taxon>Clostridium</taxon>
    </lineage>
</organism>
<dbReference type="AlphaFoldDB" id="A0A1M5Y5C0"/>
<evidence type="ECO:0000259" key="1">
    <source>
        <dbReference type="Pfam" id="PF08765"/>
    </source>
</evidence>
<dbReference type="InterPro" id="IPR014875">
    <property type="entry name" value="Mor_transcription_activator"/>
</dbReference>
<dbReference type="SUPFAM" id="SSF46689">
    <property type="entry name" value="Homeodomain-like"/>
    <property type="match status" value="1"/>
</dbReference>
<evidence type="ECO:0000313" key="2">
    <source>
        <dbReference type="EMBL" id="SHI07182.1"/>
    </source>
</evidence>
<feature type="domain" description="Mor transcription activator" evidence="1">
    <location>
        <begin position="10"/>
        <end position="91"/>
    </location>
</feature>
<proteinExistence type="predicted"/>
<gene>
    <name evidence="2" type="ORF">SAMN02745196_02672</name>
</gene>
<dbReference type="STRING" id="1121306.SAMN02745196_02672"/>
<keyword evidence="3" id="KW-1185">Reference proteome</keyword>
<dbReference type="InterPro" id="IPR052411">
    <property type="entry name" value="c-mor_Regulatory_Protein"/>
</dbReference>
<dbReference type="RefSeq" id="WP_072832504.1">
    <property type="nucleotide sequence ID" value="NZ_FQXP01000011.1"/>
</dbReference>
<name>A0A1M5Y5C0_9CLOT</name>
<dbReference type="Gene3D" id="1.10.10.60">
    <property type="entry name" value="Homeodomain-like"/>
    <property type="match status" value="1"/>
</dbReference>